<feature type="domain" description="SusD-like N-terminal" evidence="8">
    <location>
        <begin position="88"/>
        <end position="226"/>
    </location>
</feature>
<dbReference type="Proteomes" id="UP000318585">
    <property type="component" value="Unassembled WGS sequence"/>
</dbReference>
<name>A0A553CIZ3_9FLAO</name>
<evidence type="ECO:0000256" key="5">
    <source>
        <dbReference type="ARBA" id="ARBA00023237"/>
    </source>
</evidence>
<evidence type="ECO:0000259" key="8">
    <source>
        <dbReference type="Pfam" id="PF14322"/>
    </source>
</evidence>
<dbReference type="InterPro" id="IPR033985">
    <property type="entry name" value="SusD-like_N"/>
</dbReference>
<protein>
    <submittedName>
        <fullName evidence="9">RagB/SusD family nutrient uptake outer membrane protein</fullName>
    </submittedName>
</protein>
<feature type="signal peptide" evidence="6">
    <location>
        <begin position="1"/>
        <end position="27"/>
    </location>
</feature>
<dbReference type="CDD" id="cd08977">
    <property type="entry name" value="SusD"/>
    <property type="match status" value="1"/>
</dbReference>
<gene>
    <name evidence="9" type="ORF">FNW17_11455</name>
</gene>
<sequence>MKNYRFIIKIALIATLALPTINSCSDADFLDMKPLGVATEGDLAAGGFEESTFGLYGKIRTQFGVTDWNRYWFQSIRSDDAAKGSSPTDAATLGNVMDNFQYSPTEFSGNWDGHYSLIYACNDLVVAVKNSGATDQGSIVNEAEAKAIRAFAYFDLRRDYGEVPIILNKIVTPTDGIKAKNTVAEVDAQIINDLEFAALHLPLSWPAYPGRATKGFANSLLAKLYLYQGDWKKALAKSEEVIKSGQYNLMSSYETLFTKAGNNSRETVFEVQFLVVGRTYYSNNYFESQGVRGAGTWDLGWGFNVPTTNLIGAYEANDPRKAVTILTSGQSDGFGNTLPASPPLDQLYWNKKAYTLPSERTALGENKNHWENIKIMRYADVLLIAAEAANEDGNSGLAATYLEEVRKRARGANNSILPIVSGGQATLRTAIKQERRIEFAMEGERFYDLVRWGDAATVLSGKGYQAKHRYYPIPQTAIDQSGGILVQNPNY</sequence>
<dbReference type="EMBL" id="VJZR01000010">
    <property type="protein sequence ID" value="TRX20465.1"/>
    <property type="molecule type" value="Genomic_DNA"/>
</dbReference>
<dbReference type="InterPro" id="IPR011990">
    <property type="entry name" value="TPR-like_helical_dom_sf"/>
</dbReference>
<evidence type="ECO:0000256" key="2">
    <source>
        <dbReference type="ARBA" id="ARBA00006275"/>
    </source>
</evidence>
<dbReference type="SUPFAM" id="SSF48452">
    <property type="entry name" value="TPR-like"/>
    <property type="match status" value="1"/>
</dbReference>
<dbReference type="OrthoDB" id="5694214at2"/>
<evidence type="ECO:0000256" key="1">
    <source>
        <dbReference type="ARBA" id="ARBA00004442"/>
    </source>
</evidence>
<keyword evidence="10" id="KW-1185">Reference proteome</keyword>
<dbReference type="Pfam" id="PF14322">
    <property type="entry name" value="SusD-like_3"/>
    <property type="match status" value="1"/>
</dbReference>
<keyword evidence="5" id="KW-0998">Cell outer membrane</keyword>
<evidence type="ECO:0000256" key="6">
    <source>
        <dbReference type="SAM" id="SignalP"/>
    </source>
</evidence>
<keyword evidence="4" id="KW-0472">Membrane</keyword>
<comment type="caution">
    <text evidence="9">The sequence shown here is derived from an EMBL/GenBank/DDBJ whole genome shotgun (WGS) entry which is preliminary data.</text>
</comment>
<dbReference type="RefSeq" id="WP_143391137.1">
    <property type="nucleotide sequence ID" value="NZ_VJZQ01000018.1"/>
</dbReference>
<feature type="chain" id="PRO_5021788532" evidence="6">
    <location>
        <begin position="28"/>
        <end position="491"/>
    </location>
</feature>
<organism evidence="9 10">
    <name type="scientific">Flavobacterium franklandianum</name>
    <dbReference type="NCBI Taxonomy" id="2594430"/>
    <lineage>
        <taxon>Bacteria</taxon>
        <taxon>Pseudomonadati</taxon>
        <taxon>Bacteroidota</taxon>
        <taxon>Flavobacteriia</taxon>
        <taxon>Flavobacteriales</taxon>
        <taxon>Flavobacteriaceae</taxon>
        <taxon>Flavobacterium</taxon>
    </lineage>
</organism>
<dbReference type="AlphaFoldDB" id="A0A553CIZ3"/>
<evidence type="ECO:0000313" key="10">
    <source>
        <dbReference type="Proteomes" id="UP000318585"/>
    </source>
</evidence>
<comment type="similarity">
    <text evidence="2">Belongs to the SusD family.</text>
</comment>
<dbReference type="GO" id="GO:0009279">
    <property type="term" value="C:cell outer membrane"/>
    <property type="evidence" value="ECO:0007669"/>
    <property type="project" value="UniProtKB-SubCell"/>
</dbReference>
<dbReference type="InterPro" id="IPR012944">
    <property type="entry name" value="SusD_RagB_dom"/>
</dbReference>
<accession>A0A553CIZ3</accession>
<evidence type="ECO:0000256" key="4">
    <source>
        <dbReference type="ARBA" id="ARBA00023136"/>
    </source>
</evidence>
<evidence type="ECO:0000313" key="9">
    <source>
        <dbReference type="EMBL" id="TRX20465.1"/>
    </source>
</evidence>
<evidence type="ECO:0000259" key="7">
    <source>
        <dbReference type="Pfam" id="PF07980"/>
    </source>
</evidence>
<keyword evidence="3 6" id="KW-0732">Signal</keyword>
<dbReference type="Pfam" id="PF07980">
    <property type="entry name" value="SusD_RagB"/>
    <property type="match status" value="1"/>
</dbReference>
<feature type="domain" description="RagB/SusD" evidence="7">
    <location>
        <begin position="266"/>
        <end position="491"/>
    </location>
</feature>
<dbReference type="Gene3D" id="1.25.40.390">
    <property type="match status" value="1"/>
</dbReference>
<evidence type="ECO:0000256" key="3">
    <source>
        <dbReference type="ARBA" id="ARBA00022729"/>
    </source>
</evidence>
<reference evidence="9 10" key="1">
    <citation type="submission" date="2019-07" db="EMBL/GenBank/DDBJ databases">
        <title>Novel species of Flavobacterium.</title>
        <authorList>
            <person name="Liu Q."/>
            <person name="Xin Y.-H."/>
        </authorList>
    </citation>
    <scope>NUCLEOTIDE SEQUENCE [LARGE SCALE GENOMIC DNA]</scope>
    <source>
        <strain evidence="9 10">LB3P56</strain>
    </source>
</reference>
<comment type="subcellular location">
    <subcellularLocation>
        <location evidence="1">Cell outer membrane</location>
    </subcellularLocation>
</comment>
<proteinExistence type="inferred from homology"/>